<keyword evidence="3" id="KW-1185">Reference proteome</keyword>
<feature type="region of interest" description="Disordered" evidence="1">
    <location>
        <begin position="734"/>
        <end position="791"/>
    </location>
</feature>
<dbReference type="AlphaFoldDB" id="A0A0B7FC14"/>
<feature type="region of interest" description="Disordered" evidence="1">
    <location>
        <begin position="598"/>
        <end position="659"/>
    </location>
</feature>
<dbReference type="Proteomes" id="UP000059188">
    <property type="component" value="Unassembled WGS sequence"/>
</dbReference>
<sequence length="791" mass="89565">MPRSTFRRIEIDFLETYVPSWRELKGSAGDKIDKSTRLNARTLHVRKVVKEFLATFQERDPTFSDPSPITFTQEEVNDLGRRIRQWLNNNTRSSSGQAGSAKQVVKGRIHARNLATQRYHQEINEMARKIKTDQPGIHQMAAFNQATTEFMAELEQDDPERYRKLFMDAESIRSAASKDYSELTSEVIAKLLADFPKRFLEQLEAFGRALPVHIWCIVAYATPPDDEVKGYGMFTPSLNQIDGTPTNEKMKTLFMDWLQQTLGHSATGSIEHAEPTVYPDPTRSFRPCLPAVSDVKKVSAHQLRAWLRTYFNYMRMWQGGLGPLGWKDISQDTSFRYIKKTCFPPRVFRLLSPHDMVRAELEAWYLWIIAGQEGKLQPDQIFQFSVVERGKDLPPYEFTEPITSAPANSQLTWTVEEKLYAYKVRRIAGESLTGLHWDRLPLARLQEVYQPLSATLRTQLSNACAPEYRTSVVISKLFDYEQYGPIHTQDLGSEEPLNAYIDPSMSDTAFDRFLGEASLRVAALLEDDPAYPEYALPTFIHWAKTNTRLRHSKSNTWRAGPAGVRWIGGVYAHFACAFTLFEQGIDILPTEFRREARELEDELSDRDSTSGEEIQMPDLGSQSDSVSSSKSSKASPTDPNNDSSYRSAQSFQEKSDAKKRVTHMLVSKNNAESLGRVELPDEGFAAEPPCRSPAQLALPEPSWVDETMIVPEDVSDTEDSPPSRILSNVSPLKLQASSRPVKPRSNVVMEVVIPTPRKSQAPRRNENHQPDRESASTPAADTAIGTIRTAW</sequence>
<dbReference type="EMBL" id="LN679236">
    <property type="protein sequence ID" value="CEL53753.1"/>
    <property type="molecule type" value="Genomic_DNA"/>
</dbReference>
<dbReference type="OrthoDB" id="3196861at2759"/>
<proteinExistence type="predicted"/>
<feature type="compositionally biased region" description="Polar residues" evidence="1">
    <location>
        <begin position="637"/>
        <end position="652"/>
    </location>
</feature>
<evidence type="ECO:0000313" key="3">
    <source>
        <dbReference type="Proteomes" id="UP000059188"/>
    </source>
</evidence>
<evidence type="ECO:0000256" key="1">
    <source>
        <dbReference type="SAM" id="MobiDB-lite"/>
    </source>
</evidence>
<feature type="compositionally biased region" description="Basic and acidic residues" evidence="1">
    <location>
        <begin position="763"/>
        <end position="774"/>
    </location>
</feature>
<accession>A0A0B7FC14</accession>
<organism evidence="2 3">
    <name type="scientific">Thanatephorus cucumeris (strain AG1-IB / isolate 7/3/14)</name>
    <name type="common">Lettuce bottom rot fungus</name>
    <name type="synonym">Rhizoctonia solani</name>
    <dbReference type="NCBI Taxonomy" id="1108050"/>
    <lineage>
        <taxon>Eukaryota</taxon>
        <taxon>Fungi</taxon>
        <taxon>Dikarya</taxon>
        <taxon>Basidiomycota</taxon>
        <taxon>Agaricomycotina</taxon>
        <taxon>Agaricomycetes</taxon>
        <taxon>Cantharellales</taxon>
        <taxon>Ceratobasidiaceae</taxon>
        <taxon>Rhizoctonia</taxon>
        <taxon>Rhizoctonia solani AG-1</taxon>
    </lineage>
</organism>
<reference evidence="2 3" key="1">
    <citation type="submission" date="2014-11" db="EMBL/GenBank/DDBJ databases">
        <authorList>
            <person name="Wibberg Daniel"/>
        </authorList>
    </citation>
    <scope>NUCLEOTIDE SEQUENCE [LARGE SCALE GENOMIC DNA]</scope>
    <source>
        <strain evidence="2">Rhizoctonia solani AG1-IB 7/3/14</strain>
    </source>
</reference>
<evidence type="ECO:0000313" key="2">
    <source>
        <dbReference type="EMBL" id="CEL53753.1"/>
    </source>
</evidence>
<gene>
    <name evidence="2" type="ORF">RSOLAG1IB_11490</name>
</gene>
<name>A0A0B7FC14_THACB</name>
<protein>
    <submittedName>
        <fullName evidence="2">Uncharacterized protein</fullName>
    </submittedName>
</protein>
<feature type="compositionally biased region" description="Low complexity" evidence="1">
    <location>
        <begin position="621"/>
        <end position="635"/>
    </location>
</feature>